<evidence type="ECO:0000313" key="1">
    <source>
        <dbReference type="EMBL" id="JAE30859.1"/>
    </source>
</evidence>
<name>A0A0A9H4Y4_ARUDO</name>
<reference evidence="1" key="2">
    <citation type="journal article" date="2015" name="Data Brief">
        <title>Shoot transcriptome of the giant reed, Arundo donax.</title>
        <authorList>
            <person name="Barrero R.A."/>
            <person name="Guerrero F.D."/>
            <person name="Moolhuijzen P."/>
            <person name="Goolsby J.A."/>
            <person name="Tidwell J."/>
            <person name="Bellgard S.E."/>
            <person name="Bellgard M.I."/>
        </authorList>
    </citation>
    <scope>NUCLEOTIDE SEQUENCE</scope>
    <source>
        <tissue evidence="1">Shoot tissue taken approximately 20 cm above the soil surface</tissue>
    </source>
</reference>
<sequence length="44" mass="5202">MLSLLIIFLRICVQGRPTRRMLHCNLMCLDFQLHSVLHNLCLHV</sequence>
<proteinExistence type="predicted"/>
<accession>A0A0A9H4Y4</accession>
<dbReference type="AlphaFoldDB" id="A0A0A9H4Y4"/>
<reference evidence="1" key="1">
    <citation type="submission" date="2014-09" db="EMBL/GenBank/DDBJ databases">
        <authorList>
            <person name="Magalhaes I.L.F."/>
            <person name="Oliveira U."/>
            <person name="Santos F.R."/>
            <person name="Vidigal T.H.D.A."/>
            <person name="Brescovit A.D."/>
            <person name="Santos A.J."/>
        </authorList>
    </citation>
    <scope>NUCLEOTIDE SEQUENCE</scope>
    <source>
        <tissue evidence="1">Shoot tissue taken approximately 20 cm above the soil surface</tissue>
    </source>
</reference>
<protein>
    <submittedName>
        <fullName evidence="1">Uncharacterized protein</fullName>
    </submittedName>
</protein>
<organism evidence="1">
    <name type="scientific">Arundo donax</name>
    <name type="common">Giant reed</name>
    <name type="synonym">Donax arundinaceus</name>
    <dbReference type="NCBI Taxonomy" id="35708"/>
    <lineage>
        <taxon>Eukaryota</taxon>
        <taxon>Viridiplantae</taxon>
        <taxon>Streptophyta</taxon>
        <taxon>Embryophyta</taxon>
        <taxon>Tracheophyta</taxon>
        <taxon>Spermatophyta</taxon>
        <taxon>Magnoliopsida</taxon>
        <taxon>Liliopsida</taxon>
        <taxon>Poales</taxon>
        <taxon>Poaceae</taxon>
        <taxon>PACMAD clade</taxon>
        <taxon>Arundinoideae</taxon>
        <taxon>Arundineae</taxon>
        <taxon>Arundo</taxon>
    </lineage>
</organism>
<dbReference type="EMBL" id="GBRH01167037">
    <property type="protein sequence ID" value="JAE30859.1"/>
    <property type="molecule type" value="Transcribed_RNA"/>
</dbReference>